<dbReference type="OrthoDB" id="549173at2759"/>
<organism evidence="12 13">
    <name type="scientific">Coemansia spiralis</name>
    <dbReference type="NCBI Taxonomy" id="417178"/>
    <lineage>
        <taxon>Eukaryota</taxon>
        <taxon>Fungi</taxon>
        <taxon>Fungi incertae sedis</taxon>
        <taxon>Zoopagomycota</taxon>
        <taxon>Kickxellomycotina</taxon>
        <taxon>Kickxellomycetes</taxon>
        <taxon>Kickxellales</taxon>
        <taxon>Kickxellaceae</taxon>
        <taxon>Coemansia</taxon>
    </lineage>
</organism>
<sequence>MFLLAITKRNIALRNVVSLYARNSPSARCASTSAYLLNKKSGQSSTITIKSPGEVKSYPATIKVYTRTGDKGTSSLFTGERRGKDDAVFEALGTTDELSSTLGLAIAHLQTQQNEKVDQLVSRLEIIQCLLQDVGSNVATLLKSNSQAKIKRTRFDADGHHCKSLELWIDEMSPDLPVHRSFILPSGGLAASTLHVARAICRRAERTLVPLIDDIDKETFMFVNRLSDFLFVAARWAAMAQRITEKIYVHQQGRVTEFDK</sequence>
<keyword evidence="5 10" id="KW-0067">ATP-binding</keyword>
<accession>A0A9W8G867</accession>
<keyword evidence="4 10" id="KW-0547">Nucleotide-binding</keyword>
<evidence type="ECO:0000256" key="7">
    <source>
        <dbReference type="ARBA" id="ARBA00056747"/>
    </source>
</evidence>
<dbReference type="PANTHER" id="PTHR12213">
    <property type="entry name" value="CORRINOID ADENOSYLTRANSFERASE"/>
    <property type="match status" value="1"/>
</dbReference>
<dbReference type="InterPro" id="IPR029499">
    <property type="entry name" value="PduO-typ"/>
</dbReference>
<evidence type="ECO:0000256" key="2">
    <source>
        <dbReference type="ARBA" id="ARBA00011233"/>
    </source>
</evidence>
<evidence type="ECO:0000256" key="8">
    <source>
        <dbReference type="ARBA" id="ARBA00071654"/>
    </source>
</evidence>
<comment type="function">
    <text evidence="7">Converts cob(I)alamin to adenosylcobalamin (adenosylcob(III)alamin), a coenzyme for methylmalonyl-CoA mutase, therefore participates in the final step of the vitamin B12 conversion. Generates adenosylcobalamin (AdoCbl) and directly delivers the cofactor to MUT in a transfer that is stimulated by ATP-binding to MMAB and gated by MMAA.</text>
</comment>
<dbReference type="EMBL" id="JANBTW010000041">
    <property type="protein sequence ID" value="KAJ2676237.1"/>
    <property type="molecule type" value="Genomic_DNA"/>
</dbReference>
<dbReference type="Proteomes" id="UP001151518">
    <property type="component" value="Unassembled WGS sequence"/>
</dbReference>
<evidence type="ECO:0000313" key="13">
    <source>
        <dbReference type="Proteomes" id="UP001151518"/>
    </source>
</evidence>
<dbReference type="AlphaFoldDB" id="A0A9W8G867"/>
<keyword evidence="3 10" id="KW-0808">Transferase</keyword>
<evidence type="ECO:0000259" key="11">
    <source>
        <dbReference type="Pfam" id="PF01923"/>
    </source>
</evidence>
<feature type="domain" description="Cobalamin adenosyltransferase-like" evidence="11">
    <location>
        <begin position="64"/>
        <end position="237"/>
    </location>
</feature>
<dbReference type="GO" id="GO:0008817">
    <property type="term" value="F:corrinoid adenosyltransferase activity"/>
    <property type="evidence" value="ECO:0007669"/>
    <property type="project" value="UniProtKB-ARBA"/>
</dbReference>
<evidence type="ECO:0000256" key="4">
    <source>
        <dbReference type="ARBA" id="ARBA00022741"/>
    </source>
</evidence>
<reference evidence="12" key="1">
    <citation type="submission" date="2022-07" db="EMBL/GenBank/DDBJ databases">
        <title>Phylogenomic reconstructions and comparative analyses of Kickxellomycotina fungi.</title>
        <authorList>
            <person name="Reynolds N.K."/>
            <person name="Stajich J.E."/>
            <person name="Barry K."/>
            <person name="Grigoriev I.V."/>
            <person name="Crous P."/>
            <person name="Smith M.E."/>
        </authorList>
    </citation>
    <scope>NUCLEOTIDE SEQUENCE</scope>
    <source>
        <strain evidence="12">NRRL 3115</strain>
    </source>
</reference>
<protein>
    <recommendedName>
        <fullName evidence="8">Corrinoid adenosyltransferase MMAB</fullName>
    </recommendedName>
    <alternativeName>
        <fullName evidence="9">ATP:co(I)rrinoid adenosyltransferase MMAB</fullName>
    </alternativeName>
</protein>
<evidence type="ECO:0000256" key="5">
    <source>
        <dbReference type="ARBA" id="ARBA00022840"/>
    </source>
</evidence>
<comment type="similarity">
    <text evidence="1 10">Belongs to the Cob(I)alamin adenosyltransferase family.</text>
</comment>
<dbReference type="NCBIfam" id="TIGR00636">
    <property type="entry name" value="PduO_Nterm"/>
    <property type="match status" value="1"/>
</dbReference>
<dbReference type="SUPFAM" id="SSF89028">
    <property type="entry name" value="Cobalamin adenosyltransferase-like"/>
    <property type="match status" value="1"/>
</dbReference>
<comment type="subunit">
    <text evidence="2">Homotrimer.</text>
</comment>
<evidence type="ECO:0000256" key="3">
    <source>
        <dbReference type="ARBA" id="ARBA00022679"/>
    </source>
</evidence>
<evidence type="ECO:0000256" key="1">
    <source>
        <dbReference type="ARBA" id="ARBA00007487"/>
    </source>
</evidence>
<dbReference type="Pfam" id="PF01923">
    <property type="entry name" value="Cob_adeno_trans"/>
    <property type="match status" value="1"/>
</dbReference>
<proteinExistence type="inferred from homology"/>
<evidence type="ECO:0000313" key="12">
    <source>
        <dbReference type="EMBL" id="KAJ2676237.1"/>
    </source>
</evidence>
<comment type="catalytic activity">
    <reaction evidence="6">
        <text>cob(I)alamin-[corrinoid adenosyltransferase] + ATP = apo-[corrinoid adenosyltransferase] + adenosylcob(III)alamin + triphosphate</text>
        <dbReference type="Rhea" id="RHEA:56796"/>
        <dbReference type="Rhea" id="RHEA-COMP:14743"/>
        <dbReference type="Rhea" id="RHEA-COMP:14744"/>
        <dbReference type="ChEBI" id="CHEBI:18036"/>
        <dbReference type="ChEBI" id="CHEBI:18408"/>
        <dbReference type="ChEBI" id="CHEBI:30616"/>
        <dbReference type="ChEBI" id="CHEBI:60488"/>
        <dbReference type="ChEBI" id="CHEBI:83228"/>
    </reaction>
    <physiologicalReaction direction="left-to-right" evidence="6">
        <dbReference type="Rhea" id="RHEA:56797"/>
    </physiologicalReaction>
</comment>
<comment type="caution">
    <text evidence="12">The sequence shown here is derived from an EMBL/GenBank/DDBJ whole genome shotgun (WGS) entry which is preliminary data.</text>
</comment>
<evidence type="ECO:0000256" key="10">
    <source>
        <dbReference type="RuleBase" id="RU366026"/>
    </source>
</evidence>
<gene>
    <name evidence="12" type="ORF">GGI25_003624</name>
</gene>
<dbReference type="InterPro" id="IPR036451">
    <property type="entry name" value="CblAdoTrfase-like_sf"/>
</dbReference>
<dbReference type="PANTHER" id="PTHR12213:SF0">
    <property type="entry name" value="CORRINOID ADENOSYLTRANSFERASE MMAB"/>
    <property type="match status" value="1"/>
</dbReference>
<evidence type="ECO:0000256" key="6">
    <source>
        <dbReference type="ARBA" id="ARBA00051988"/>
    </source>
</evidence>
<dbReference type="GO" id="GO:0009235">
    <property type="term" value="P:cobalamin metabolic process"/>
    <property type="evidence" value="ECO:0007669"/>
    <property type="project" value="UniProtKB-ARBA"/>
</dbReference>
<dbReference type="Gene3D" id="1.20.1200.10">
    <property type="entry name" value="Cobalamin adenosyltransferase-like"/>
    <property type="match status" value="1"/>
</dbReference>
<evidence type="ECO:0000256" key="9">
    <source>
        <dbReference type="ARBA" id="ARBA00075216"/>
    </source>
</evidence>
<dbReference type="InterPro" id="IPR016030">
    <property type="entry name" value="CblAdoTrfase-like"/>
</dbReference>
<name>A0A9W8G867_9FUNG</name>
<dbReference type="FunFam" id="1.20.1200.10:FF:000001">
    <property type="entry name" value="Cob(I)yrinic acid a,c-diamide adenosyltransferase"/>
    <property type="match status" value="1"/>
</dbReference>
<dbReference type="GO" id="GO:0005524">
    <property type="term" value="F:ATP binding"/>
    <property type="evidence" value="ECO:0007669"/>
    <property type="project" value="UniProtKB-UniRule"/>
</dbReference>